<feature type="domain" description="AP-5 complex subunit zeta-1 N-terminal TPR" evidence="2">
    <location>
        <begin position="131"/>
        <end position="246"/>
    </location>
</feature>
<organism evidence="4 5">
    <name type="scientific">Scleropages formosus</name>
    <name type="common">Asian bonytongue</name>
    <name type="synonym">Osteoglossum formosum</name>
    <dbReference type="NCBI Taxonomy" id="113540"/>
    <lineage>
        <taxon>Eukaryota</taxon>
        <taxon>Metazoa</taxon>
        <taxon>Chordata</taxon>
        <taxon>Craniata</taxon>
        <taxon>Vertebrata</taxon>
        <taxon>Euteleostomi</taxon>
        <taxon>Actinopterygii</taxon>
        <taxon>Neopterygii</taxon>
        <taxon>Teleostei</taxon>
        <taxon>Osteoglossocephala</taxon>
        <taxon>Osteoglossomorpha</taxon>
        <taxon>Osteoglossiformes</taxon>
        <taxon>Osteoglossidae</taxon>
        <taxon>Scleropages</taxon>
    </lineage>
</organism>
<dbReference type="InterPro" id="IPR028222">
    <property type="entry name" value="AP5Z1"/>
</dbReference>
<name>A0A8C9WS01_SCLFO</name>
<dbReference type="PANTHER" id="PTHR46488">
    <property type="entry name" value="AP-5 COMPLEX SUBUNIT ZETA-1"/>
    <property type="match status" value="1"/>
</dbReference>
<feature type="domain" description="AP-5 complex subunit zeta-1 C-terminal TPR" evidence="3">
    <location>
        <begin position="416"/>
        <end position="489"/>
    </location>
</feature>
<reference evidence="4" key="3">
    <citation type="submission" date="2025-09" db="UniProtKB">
        <authorList>
            <consortium name="Ensembl"/>
        </authorList>
    </citation>
    <scope>IDENTIFICATION</scope>
</reference>
<dbReference type="Proteomes" id="UP000694397">
    <property type="component" value="Chromosome 3"/>
</dbReference>
<sequence>MYASGSESLIKQAREIQQEELRSFYSKICKLLQPQGREGGDTLDCLQRLRLIVSAHKYGRTLPVDLLKRLQDLLCCPSSPEQLQVLSSSILRESIAVCEDRLALRDHQDGRTVSYVAVVILAQVELTTSEPWVTIVNHVNLVSRKLVDWLRYASVQQGIAASSGGFFTGPRTRQPVPVTEVDGTVVGDFFTVLCVGQGFTEDQWMNMYAFSMIRKWLLTYDIEETSSGDTDDKSEVDGSVMSMVSATSSSSRMLPPKERLREKAFEYCQRLIEQSDRKAAKKVDSDLQKACLVEAVTVMDIICKEDASFVYRAFPCIKALYGRISGDLAFSRTLLPIAQFYLNHSETAAVDSEGVFRQLLFSFPADLFNESMLAFEFTQFCRANMAVLRERVTLYRQSFPNLLKFLAWNSPALVSEYVELLPSLLAPETAIELLHSLLDLPCLAAALDIQLRCVQNRALWDQGGRTTSSLEAFRQPYYRGMFLYILRLEVWAIGEYLRVGHDSHCTVEHITTFFETLEAVLFEITQVRQSASPPLYSPRLITVLMTTLAKLASRSQDLIPRVSLFLSKMRSFTHSGPVAACFGEEDSEEILTRAQELMNLLKLPNVAQFVLAPSAQGSSPRWHRDSNTSLPLSMQVLSGLLQKQTNFLPG</sequence>
<dbReference type="AlphaFoldDB" id="A0A8C9WS01"/>
<accession>A0A8C9WS01</accession>
<feature type="domain" description="AP-5 complex subunit zeta-1 ARM repeats" evidence="1">
    <location>
        <begin position="287"/>
        <end position="404"/>
    </location>
</feature>
<dbReference type="Pfam" id="PF25153">
    <property type="entry name" value="TPR_AP5Z1"/>
    <property type="match status" value="2"/>
</dbReference>
<dbReference type="Ensembl" id="ENSSFOT00015067179.1">
    <property type="protein sequence ID" value="ENSSFOP00015078980.1"/>
    <property type="gene ID" value="ENSSFOG00015006120.2"/>
</dbReference>
<reference evidence="4" key="2">
    <citation type="submission" date="2025-08" db="UniProtKB">
        <authorList>
            <consortium name="Ensembl"/>
        </authorList>
    </citation>
    <scope>IDENTIFICATION</scope>
</reference>
<dbReference type="GeneTree" id="ENSGT00390000017592"/>
<dbReference type="Pfam" id="PF25154">
    <property type="entry name" value="TPR_AP5Z1_C"/>
    <property type="match status" value="2"/>
</dbReference>
<dbReference type="InterPro" id="IPR056856">
    <property type="entry name" value="TPR_AP5Z1_C"/>
</dbReference>
<dbReference type="GO" id="GO:0044599">
    <property type="term" value="C:AP-5 adaptor complex"/>
    <property type="evidence" value="ECO:0007669"/>
    <property type="project" value="InterPro"/>
</dbReference>
<keyword evidence="5" id="KW-1185">Reference proteome</keyword>
<evidence type="ECO:0000259" key="1">
    <source>
        <dbReference type="Pfam" id="PF14764"/>
    </source>
</evidence>
<dbReference type="InterPro" id="IPR055450">
    <property type="entry name" value="AP5Z1_ARM"/>
</dbReference>
<gene>
    <name evidence="4" type="primary">AP5Z1</name>
    <name evidence="4" type="synonym">ap5z1</name>
</gene>
<reference evidence="4 5" key="1">
    <citation type="submission" date="2019-04" db="EMBL/GenBank/DDBJ databases">
        <authorList>
            <consortium name="Wellcome Sanger Institute Data Sharing"/>
        </authorList>
    </citation>
    <scope>NUCLEOTIDE SEQUENCE [LARGE SCALE GENOMIC DNA]</scope>
</reference>
<protein>
    <submittedName>
        <fullName evidence="4">Adaptor related protein complex 5 subunit zeta 1</fullName>
    </submittedName>
</protein>
<evidence type="ECO:0000313" key="4">
    <source>
        <dbReference type="Ensembl" id="ENSSFOP00015078980.1"/>
    </source>
</evidence>
<evidence type="ECO:0000259" key="2">
    <source>
        <dbReference type="Pfam" id="PF25153"/>
    </source>
</evidence>
<proteinExistence type="predicted"/>
<dbReference type="InterPro" id="IPR056857">
    <property type="entry name" value="TPR_AP5Z1_N"/>
</dbReference>
<evidence type="ECO:0000313" key="5">
    <source>
        <dbReference type="Proteomes" id="UP000694397"/>
    </source>
</evidence>
<evidence type="ECO:0000259" key="3">
    <source>
        <dbReference type="Pfam" id="PF25154"/>
    </source>
</evidence>
<dbReference type="Pfam" id="PF14764">
    <property type="entry name" value="SPG48"/>
    <property type="match status" value="1"/>
</dbReference>
<feature type="domain" description="AP-5 complex subunit zeta-1 C-terminal TPR" evidence="3">
    <location>
        <begin position="490"/>
        <end position="640"/>
    </location>
</feature>
<dbReference type="PANTHER" id="PTHR46488:SF1">
    <property type="entry name" value="AP-5 COMPLEX SUBUNIT ZETA-1"/>
    <property type="match status" value="1"/>
</dbReference>
<feature type="domain" description="AP-5 complex subunit zeta-1 N-terminal TPR" evidence="2">
    <location>
        <begin position="1"/>
        <end position="125"/>
    </location>
</feature>